<organism evidence="2 3">
    <name type="scientific">Cohnella xylanilytica</name>
    <dbReference type="NCBI Taxonomy" id="557555"/>
    <lineage>
        <taxon>Bacteria</taxon>
        <taxon>Bacillati</taxon>
        <taxon>Bacillota</taxon>
        <taxon>Bacilli</taxon>
        <taxon>Bacillales</taxon>
        <taxon>Paenibacillaceae</taxon>
        <taxon>Cohnella</taxon>
    </lineage>
</organism>
<sequence>MSRNETPESPETGLPAGLSNPARRALIGAGCASMDEVAKRTEKELRALHGMGPKGLELLRRTLAAEGRSFAD</sequence>
<gene>
    <name evidence="2" type="ORF">H7B90_15930</name>
</gene>
<accession>A0A841U4D3</accession>
<name>A0A841U4D3_9BACL</name>
<keyword evidence="2" id="KW-0238">DNA-binding</keyword>
<dbReference type="EMBL" id="JACJVR010000061">
    <property type="protein sequence ID" value="MBB6692900.1"/>
    <property type="molecule type" value="Genomic_DNA"/>
</dbReference>
<evidence type="ECO:0000313" key="3">
    <source>
        <dbReference type="Proteomes" id="UP000553776"/>
    </source>
</evidence>
<reference evidence="2 3" key="1">
    <citation type="submission" date="2020-08" db="EMBL/GenBank/DDBJ databases">
        <title>Cohnella phylogeny.</title>
        <authorList>
            <person name="Dunlap C."/>
        </authorList>
    </citation>
    <scope>NUCLEOTIDE SEQUENCE [LARGE SCALE GENOMIC DNA]</scope>
    <source>
        <strain evidence="2 3">DSM 25239</strain>
    </source>
</reference>
<evidence type="ECO:0000256" key="1">
    <source>
        <dbReference type="SAM" id="MobiDB-lite"/>
    </source>
</evidence>
<dbReference type="GO" id="GO:0003677">
    <property type="term" value="F:DNA binding"/>
    <property type="evidence" value="ECO:0007669"/>
    <property type="project" value="UniProtKB-KW"/>
</dbReference>
<protein>
    <submittedName>
        <fullName evidence="2">DNA-binding protein</fullName>
    </submittedName>
</protein>
<feature type="region of interest" description="Disordered" evidence="1">
    <location>
        <begin position="1"/>
        <end position="21"/>
    </location>
</feature>
<proteinExistence type="predicted"/>
<evidence type="ECO:0000313" key="2">
    <source>
        <dbReference type="EMBL" id="MBB6692900.1"/>
    </source>
</evidence>
<dbReference type="RefSeq" id="WP_185136888.1">
    <property type="nucleotide sequence ID" value="NZ_BORM01000034.1"/>
</dbReference>
<dbReference type="AlphaFoldDB" id="A0A841U4D3"/>
<comment type="caution">
    <text evidence="2">The sequence shown here is derived from an EMBL/GenBank/DDBJ whole genome shotgun (WGS) entry which is preliminary data.</text>
</comment>
<dbReference type="Gene3D" id="1.10.150.20">
    <property type="entry name" value="5' to 3' exonuclease, C-terminal subdomain"/>
    <property type="match status" value="1"/>
</dbReference>
<dbReference type="SUPFAM" id="SSF47789">
    <property type="entry name" value="C-terminal domain of RNA polymerase alpha subunit"/>
    <property type="match status" value="1"/>
</dbReference>
<keyword evidence="3" id="KW-1185">Reference proteome</keyword>
<dbReference type="Proteomes" id="UP000553776">
    <property type="component" value="Unassembled WGS sequence"/>
</dbReference>